<protein>
    <submittedName>
        <fullName evidence="2">DUF397 domain-containing protein</fullName>
    </submittedName>
</protein>
<dbReference type="Pfam" id="PF04149">
    <property type="entry name" value="DUF397"/>
    <property type="match status" value="1"/>
</dbReference>
<name>A0ABW7ZVF1_9ACTN</name>
<evidence type="ECO:0000259" key="1">
    <source>
        <dbReference type="Pfam" id="PF04149"/>
    </source>
</evidence>
<feature type="domain" description="DUF397" evidence="1">
    <location>
        <begin position="9"/>
        <end position="61"/>
    </location>
</feature>
<evidence type="ECO:0000313" key="2">
    <source>
        <dbReference type="EMBL" id="MFI7438499.1"/>
    </source>
</evidence>
<accession>A0ABW7ZVF1</accession>
<keyword evidence="3" id="KW-1185">Reference proteome</keyword>
<gene>
    <name evidence="2" type="ORF">ACIBP5_00865</name>
</gene>
<proteinExistence type="predicted"/>
<dbReference type="EMBL" id="JBITMB010000001">
    <property type="protein sequence ID" value="MFI7438499.1"/>
    <property type="molecule type" value="Genomic_DNA"/>
</dbReference>
<dbReference type="InterPro" id="IPR007278">
    <property type="entry name" value="DUF397"/>
</dbReference>
<organism evidence="2 3">
    <name type="scientific">Nonomuraea indica</name>
    <dbReference type="NCBI Taxonomy" id="1581193"/>
    <lineage>
        <taxon>Bacteria</taxon>
        <taxon>Bacillati</taxon>
        <taxon>Actinomycetota</taxon>
        <taxon>Actinomycetes</taxon>
        <taxon>Streptosporangiales</taxon>
        <taxon>Streptosporangiaceae</taxon>
        <taxon>Nonomuraea</taxon>
    </lineage>
</organism>
<dbReference type="RefSeq" id="WP_101786474.1">
    <property type="nucleotide sequence ID" value="NZ_JBITMB010000001.1"/>
</dbReference>
<reference evidence="2 3" key="1">
    <citation type="submission" date="2024-10" db="EMBL/GenBank/DDBJ databases">
        <title>The Natural Products Discovery Center: Release of the First 8490 Sequenced Strains for Exploring Actinobacteria Biosynthetic Diversity.</title>
        <authorList>
            <person name="Kalkreuter E."/>
            <person name="Kautsar S.A."/>
            <person name="Yang D."/>
            <person name="Bader C.D."/>
            <person name="Teijaro C.N."/>
            <person name="Fluegel L."/>
            <person name="Davis C.M."/>
            <person name="Simpson J.R."/>
            <person name="Lauterbach L."/>
            <person name="Steele A.D."/>
            <person name="Gui C."/>
            <person name="Meng S."/>
            <person name="Li G."/>
            <person name="Viehrig K."/>
            <person name="Ye F."/>
            <person name="Su P."/>
            <person name="Kiefer A.F."/>
            <person name="Nichols A."/>
            <person name="Cepeda A.J."/>
            <person name="Yan W."/>
            <person name="Fan B."/>
            <person name="Jiang Y."/>
            <person name="Adhikari A."/>
            <person name="Zheng C.-J."/>
            <person name="Schuster L."/>
            <person name="Cowan T.M."/>
            <person name="Smanski M.J."/>
            <person name="Chevrette M.G."/>
            <person name="De Carvalho L.P.S."/>
            <person name="Shen B."/>
        </authorList>
    </citation>
    <scope>NUCLEOTIDE SEQUENCE [LARGE SCALE GENOMIC DNA]</scope>
    <source>
        <strain evidence="2 3">NPDC049503</strain>
    </source>
</reference>
<evidence type="ECO:0000313" key="3">
    <source>
        <dbReference type="Proteomes" id="UP001612928"/>
    </source>
</evidence>
<sequence>MYTGSKITAWRRSSFCNGNSACVEVAPLADGNVALKDSKEEDGPVLVFTPSEWEAFTAGVRDGEFDLSALARSE</sequence>
<comment type="caution">
    <text evidence="2">The sequence shown here is derived from an EMBL/GenBank/DDBJ whole genome shotgun (WGS) entry which is preliminary data.</text>
</comment>
<dbReference type="Proteomes" id="UP001612928">
    <property type="component" value="Unassembled WGS sequence"/>
</dbReference>